<evidence type="ECO:0000313" key="2">
    <source>
        <dbReference type="Proteomes" id="UP000001396"/>
    </source>
</evidence>
<accession>D3BI64</accession>
<dbReference type="EMBL" id="ADBJ01000037">
    <property type="protein sequence ID" value="EFA78964.1"/>
    <property type="molecule type" value="Genomic_DNA"/>
</dbReference>
<proteinExistence type="predicted"/>
<name>D3BI64_HETP5</name>
<comment type="caution">
    <text evidence="1">The sequence shown here is derived from an EMBL/GenBank/DDBJ whole genome shotgun (WGS) entry which is preliminary data.</text>
</comment>
<protein>
    <submittedName>
        <fullName evidence="1">Uncharacterized protein</fullName>
    </submittedName>
</protein>
<dbReference type="Proteomes" id="UP000001396">
    <property type="component" value="Unassembled WGS sequence"/>
</dbReference>
<organism evidence="1 2">
    <name type="scientific">Heterostelium pallidum (strain ATCC 26659 / Pp 5 / PN500)</name>
    <name type="common">Cellular slime mold</name>
    <name type="synonym">Polysphondylium pallidum</name>
    <dbReference type="NCBI Taxonomy" id="670386"/>
    <lineage>
        <taxon>Eukaryota</taxon>
        <taxon>Amoebozoa</taxon>
        <taxon>Evosea</taxon>
        <taxon>Eumycetozoa</taxon>
        <taxon>Dictyostelia</taxon>
        <taxon>Acytosteliales</taxon>
        <taxon>Acytosteliaceae</taxon>
        <taxon>Heterostelium</taxon>
    </lineage>
</organism>
<dbReference type="InParanoid" id="D3BI64"/>
<dbReference type="AlphaFoldDB" id="D3BI64"/>
<dbReference type="GeneID" id="31363912"/>
<dbReference type="RefSeq" id="XP_020431088.1">
    <property type="nucleotide sequence ID" value="XM_020579249.1"/>
</dbReference>
<sequence>MGKSSYQIINEEWFEFELAIYKIREDKVRDWLLNRLRKVYTIFDEDFRKGREEAVKREKQHLAREIKLHLSDDDYIAPLSQWLTK</sequence>
<reference evidence="1 2" key="1">
    <citation type="journal article" date="2011" name="Genome Res.">
        <title>Phylogeny-wide analysis of social amoeba genomes highlights ancient origins for complex intercellular communication.</title>
        <authorList>
            <person name="Heidel A.J."/>
            <person name="Lawal H.M."/>
            <person name="Felder M."/>
            <person name="Schilde C."/>
            <person name="Helps N.R."/>
            <person name="Tunggal B."/>
            <person name="Rivero F."/>
            <person name="John U."/>
            <person name="Schleicher M."/>
            <person name="Eichinger L."/>
            <person name="Platzer M."/>
            <person name="Noegel A.A."/>
            <person name="Schaap P."/>
            <person name="Gloeckner G."/>
        </authorList>
    </citation>
    <scope>NUCLEOTIDE SEQUENCE [LARGE SCALE GENOMIC DNA]</scope>
    <source>
        <strain evidence="2">ATCC 26659 / Pp 5 / PN500</strain>
    </source>
</reference>
<gene>
    <name evidence="1" type="ORF">PPL_08432</name>
</gene>
<evidence type="ECO:0000313" key="1">
    <source>
        <dbReference type="EMBL" id="EFA78964.1"/>
    </source>
</evidence>
<keyword evidence="2" id="KW-1185">Reference proteome</keyword>